<accession>A0A8S4ADN4</accession>
<proteinExistence type="predicted"/>
<name>A0A8S4ADN4_9TELE</name>
<gene>
    <name evidence="1" type="ORF">MMEN_LOCUS2986</name>
</gene>
<dbReference type="Proteomes" id="UP000677803">
    <property type="component" value="Unassembled WGS sequence"/>
</dbReference>
<evidence type="ECO:0000313" key="1">
    <source>
        <dbReference type="EMBL" id="CAG5866237.1"/>
    </source>
</evidence>
<sequence length="141" mass="15033">MQRCQVQMEGGKREKGTTERAAEFTGELYGHTSAPGYELLPHVEAPADGEQAQEGKTDGLAHVSTGPDLVLPWGEAAGHAGLGVEVEGGEAASVIAHWVTEGCKTHFLCSHYFTVHDGRSYQINTGHLAHCEAGRLSSFCN</sequence>
<dbReference type="AlphaFoldDB" id="A0A8S4ADN4"/>
<comment type="caution">
    <text evidence="1">The sequence shown here is derived from an EMBL/GenBank/DDBJ whole genome shotgun (WGS) entry which is preliminary data.</text>
</comment>
<protein>
    <submittedName>
        <fullName evidence="1">(Atlantic silverside) hypothetical protein</fullName>
    </submittedName>
</protein>
<keyword evidence="2" id="KW-1185">Reference proteome</keyword>
<reference evidence="1" key="1">
    <citation type="submission" date="2021-05" db="EMBL/GenBank/DDBJ databases">
        <authorList>
            <person name="Tigano A."/>
        </authorList>
    </citation>
    <scope>NUCLEOTIDE SEQUENCE</scope>
</reference>
<organism evidence="1 2">
    <name type="scientific">Menidia menidia</name>
    <name type="common">Atlantic silverside</name>
    <dbReference type="NCBI Taxonomy" id="238744"/>
    <lineage>
        <taxon>Eukaryota</taxon>
        <taxon>Metazoa</taxon>
        <taxon>Chordata</taxon>
        <taxon>Craniata</taxon>
        <taxon>Vertebrata</taxon>
        <taxon>Euteleostomi</taxon>
        <taxon>Actinopterygii</taxon>
        <taxon>Neopterygii</taxon>
        <taxon>Teleostei</taxon>
        <taxon>Neoteleostei</taxon>
        <taxon>Acanthomorphata</taxon>
        <taxon>Ovalentaria</taxon>
        <taxon>Atherinomorphae</taxon>
        <taxon>Atheriniformes</taxon>
        <taxon>Atherinopsidae</taxon>
        <taxon>Menidiinae</taxon>
        <taxon>Menidia</taxon>
    </lineage>
</organism>
<dbReference type="EMBL" id="CAJRST010002224">
    <property type="protein sequence ID" value="CAG5866237.1"/>
    <property type="molecule type" value="Genomic_DNA"/>
</dbReference>
<evidence type="ECO:0000313" key="2">
    <source>
        <dbReference type="Proteomes" id="UP000677803"/>
    </source>
</evidence>